<dbReference type="RefSeq" id="WP_087456783.1">
    <property type="nucleotide sequence ID" value="NZ_CP021434.1"/>
</dbReference>
<protein>
    <submittedName>
        <fullName evidence="1">Uncharacterized protein</fullName>
    </submittedName>
</protein>
<accession>A0A1Y0IPV8</accession>
<dbReference type="Proteomes" id="UP000195437">
    <property type="component" value="Chromosome"/>
</dbReference>
<organism evidence="1 2">
    <name type="scientific">Tumebacillus avium</name>
    <dbReference type="NCBI Taxonomy" id="1903704"/>
    <lineage>
        <taxon>Bacteria</taxon>
        <taxon>Bacillati</taxon>
        <taxon>Bacillota</taxon>
        <taxon>Bacilli</taxon>
        <taxon>Bacillales</taxon>
        <taxon>Alicyclobacillaceae</taxon>
        <taxon>Tumebacillus</taxon>
    </lineage>
</organism>
<reference evidence="2" key="1">
    <citation type="submission" date="2017-05" db="EMBL/GenBank/DDBJ databases">
        <authorList>
            <person name="Sung H."/>
        </authorList>
    </citation>
    <scope>NUCLEOTIDE SEQUENCE [LARGE SCALE GENOMIC DNA]</scope>
    <source>
        <strain evidence="2">AR23208</strain>
    </source>
</reference>
<evidence type="ECO:0000313" key="2">
    <source>
        <dbReference type="Proteomes" id="UP000195437"/>
    </source>
</evidence>
<dbReference type="AlphaFoldDB" id="A0A1Y0IPV8"/>
<dbReference type="KEGG" id="tum:CBW65_10610"/>
<keyword evidence="2" id="KW-1185">Reference proteome</keyword>
<proteinExistence type="predicted"/>
<dbReference type="OrthoDB" id="2380914at2"/>
<dbReference type="EMBL" id="CP021434">
    <property type="protein sequence ID" value="ARU61403.1"/>
    <property type="molecule type" value="Genomic_DNA"/>
</dbReference>
<sequence length="215" mass="24619">MGNWKHEHLSQEFVRYIDQGVVELSKRLHEEPALRSQLESVIQEQLSRSQMEAHDIEQGLSILTGPHIAQAVVASLRLLDTHEEIEELLEAGYDEQAVHFLRYLVARYGPVFKAFRRRVHYPLGWHKCSFAVTKPEYGGPYLNMKVLRNDDTPLVLEDDTESMVRLINLMLGALELVKDHDSLAEETLTEFAERTQKLINSAIERTMGGTNGTEH</sequence>
<gene>
    <name evidence="1" type="ORF">CBW65_10610</name>
</gene>
<name>A0A1Y0IPV8_9BACL</name>
<evidence type="ECO:0000313" key="1">
    <source>
        <dbReference type="EMBL" id="ARU61403.1"/>
    </source>
</evidence>